<reference evidence="3" key="1">
    <citation type="submission" date="2022-01" db="EMBL/GenBank/DDBJ databases">
        <title>Complete genome of Methanomicrobium antiquum DSM 21220.</title>
        <authorList>
            <person name="Chen S.-C."/>
            <person name="You Y.-T."/>
            <person name="Zhou Y.-Z."/>
            <person name="Lai M.-C."/>
        </authorList>
    </citation>
    <scope>NUCLEOTIDE SEQUENCE</scope>
    <source>
        <strain evidence="3">DSM 21220</strain>
    </source>
</reference>
<proteinExistence type="predicted"/>
<dbReference type="Pfam" id="PF01637">
    <property type="entry name" value="ATPase_2"/>
    <property type="match status" value="1"/>
</dbReference>
<dbReference type="Gene3D" id="3.40.50.300">
    <property type="entry name" value="P-loop containing nucleotide triphosphate hydrolases"/>
    <property type="match status" value="1"/>
</dbReference>
<dbReference type="GeneID" id="79950021"/>
<keyword evidence="3" id="KW-0547">Nucleotide-binding</keyword>
<feature type="domain" description="DUF234" evidence="2">
    <location>
        <begin position="312"/>
        <end position="401"/>
    </location>
</feature>
<evidence type="ECO:0000313" key="4">
    <source>
        <dbReference type="Proteomes" id="UP001218895"/>
    </source>
</evidence>
<sequence length="461" mass="53907">MISPFIDRDEERFVLEEEWSSDGGRLIVLYGRRRLGKTRLLFEFSKGKKGIMYFSEETPVRQQIKGLQEECARFLNDSLLSDLKIESWSQLFSYLVKNPPSERSYLIIDEFTYLIKADKSVLSALQKAWDNGLSDSKWCIILSGSILGLMSELALSYTSPIYGRRTRDILLEELPFCHAKDFLRQNFEDSMKTYFTIGGVPEYLQKASEYDTFDEFAKKELFSKYGYFYREPYFLLSQEFRELKIYQGILRAIANGRTKPSEIASHCGIETRSLYPYLEGMIRLGFVEKESPLLGSSRNSIYNIKDHMLGFWYRYVYPEKGRIETGSFRYEDCILSQYFGAQFEKFIRYEIAPLIFPGYDTGRWWHKGEEIDFIAINKSSKKIVFGECKYGAKSARDAKRILEKLKTKSGLVHAEDGYEIKYALFAGKVNDKESLLKEGYLIYDLDELKRIFKDTNIWEPN</sequence>
<accession>A0AAF0JLV2</accession>
<dbReference type="InterPro" id="IPR011579">
    <property type="entry name" value="ATPase_dom"/>
</dbReference>
<name>A0AAF0JLV2_9EURY</name>
<dbReference type="RefSeq" id="WP_278098641.1">
    <property type="nucleotide sequence ID" value="NZ_CP091092.1"/>
</dbReference>
<dbReference type="Proteomes" id="UP001218895">
    <property type="component" value="Chromosome"/>
</dbReference>
<dbReference type="GO" id="GO:0005524">
    <property type="term" value="F:ATP binding"/>
    <property type="evidence" value="ECO:0007669"/>
    <property type="project" value="UniProtKB-KW"/>
</dbReference>
<dbReference type="PANTHER" id="PTHR34704:SF1">
    <property type="entry name" value="ATPASE"/>
    <property type="match status" value="1"/>
</dbReference>
<dbReference type="EMBL" id="CP091092">
    <property type="protein sequence ID" value="WFN35801.1"/>
    <property type="molecule type" value="Genomic_DNA"/>
</dbReference>
<keyword evidence="3" id="KW-0067">ATP-binding</keyword>
<dbReference type="PANTHER" id="PTHR34704">
    <property type="entry name" value="ATPASE"/>
    <property type="match status" value="1"/>
</dbReference>
<dbReference type="InterPro" id="IPR027417">
    <property type="entry name" value="P-loop_NTPase"/>
</dbReference>
<evidence type="ECO:0000259" key="1">
    <source>
        <dbReference type="Pfam" id="PF01637"/>
    </source>
</evidence>
<dbReference type="SUPFAM" id="SSF52540">
    <property type="entry name" value="P-loop containing nucleoside triphosphate hydrolases"/>
    <property type="match status" value="1"/>
</dbReference>
<dbReference type="AlphaFoldDB" id="A0AAF0JLV2"/>
<keyword evidence="4" id="KW-1185">Reference proteome</keyword>
<dbReference type="KEGG" id="manq:L1994_06445"/>
<evidence type="ECO:0000259" key="2">
    <source>
        <dbReference type="Pfam" id="PF03008"/>
    </source>
</evidence>
<dbReference type="Pfam" id="PF03008">
    <property type="entry name" value="DUF234"/>
    <property type="match status" value="1"/>
</dbReference>
<evidence type="ECO:0000313" key="3">
    <source>
        <dbReference type="EMBL" id="WFN35801.1"/>
    </source>
</evidence>
<gene>
    <name evidence="3" type="ORF">L1994_06445</name>
</gene>
<organism evidence="3 4">
    <name type="scientific">Methanomicrobium antiquum</name>
    <dbReference type="NCBI Taxonomy" id="487686"/>
    <lineage>
        <taxon>Archaea</taxon>
        <taxon>Methanobacteriati</taxon>
        <taxon>Methanobacteriota</taxon>
        <taxon>Stenosarchaea group</taxon>
        <taxon>Methanomicrobia</taxon>
        <taxon>Methanomicrobiales</taxon>
        <taxon>Methanomicrobiaceae</taxon>
        <taxon>Methanomicrobium</taxon>
    </lineage>
</organism>
<feature type="domain" description="ATPase" evidence="1">
    <location>
        <begin position="5"/>
        <end position="204"/>
    </location>
</feature>
<dbReference type="InterPro" id="IPR004256">
    <property type="entry name" value="DUF234"/>
</dbReference>
<protein>
    <submittedName>
        <fullName evidence="3">ATP-binding protein</fullName>
    </submittedName>
</protein>